<keyword evidence="2 10" id="KW-0489">Methyltransferase</keyword>
<comment type="function">
    <text evidence="10">Catalyzes the last two steps in the biosynthesis of 5-methylaminomethyl-2-thiouridine (mnm(5)s(2)U) at the wobble position (U34) in tRNA. Catalyzes the FAD-dependent demodification of cmnm(5)s(2)U34 to nm(5)s(2)U34, followed by the transfer of a methyl group from S-adenosyl-L-methionine to nm(5)s(2)U34, to form mnm(5)s(2)U34.</text>
</comment>
<evidence type="ECO:0000256" key="9">
    <source>
        <dbReference type="ARBA" id="ARBA00023268"/>
    </source>
</evidence>
<dbReference type="Gene3D" id="3.40.50.150">
    <property type="entry name" value="Vaccinia Virus protein VP39"/>
    <property type="match status" value="1"/>
</dbReference>
<feature type="region of interest" description="FAD-dependent cmnm(5)s(2)U34 oxidoreductase" evidence="10">
    <location>
        <begin position="295"/>
        <end position="691"/>
    </location>
</feature>
<dbReference type="NCBIfam" id="NF002481">
    <property type="entry name" value="PRK01747.1-2"/>
    <property type="match status" value="1"/>
</dbReference>
<proteinExistence type="inferred from homology"/>
<keyword evidence="3 10" id="KW-0285">Flavoprotein</keyword>
<dbReference type="Proteomes" id="UP000439591">
    <property type="component" value="Unassembled WGS sequence"/>
</dbReference>
<keyword evidence="1 10" id="KW-0963">Cytoplasm</keyword>
<comment type="catalytic activity">
    <reaction evidence="10">
        <text>5-aminomethyl-2-thiouridine(34) in tRNA + S-adenosyl-L-methionine = 5-methylaminomethyl-2-thiouridine(34) in tRNA + S-adenosyl-L-homocysteine + H(+)</text>
        <dbReference type="Rhea" id="RHEA:19569"/>
        <dbReference type="Rhea" id="RHEA-COMP:10195"/>
        <dbReference type="Rhea" id="RHEA-COMP:10197"/>
        <dbReference type="ChEBI" id="CHEBI:15378"/>
        <dbReference type="ChEBI" id="CHEBI:57856"/>
        <dbReference type="ChEBI" id="CHEBI:59789"/>
        <dbReference type="ChEBI" id="CHEBI:74454"/>
        <dbReference type="ChEBI" id="CHEBI:74455"/>
        <dbReference type="EC" id="2.1.1.61"/>
    </reaction>
</comment>
<evidence type="ECO:0000313" key="13">
    <source>
        <dbReference type="EMBL" id="CAA0088071.1"/>
    </source>
</evidence>
<dbReference type="SUPFAM" id="SSF51905">
    <property type="entry name" value="FAD/NAD(P)-binding domain"/>
    <property type="match status" value="1"/>
</dbReference>
<comment type="similarity">
    <text evidence="10">In the N-terminal section; belongs to the methyltransferase superfamily. tRNA (mnm(5)s(2)U34)-methyltransferase family.</text>
</comment>
<keyword evidence="6 10" id="KW-0819">tRNA processing</keyword>
<comment type="similarity">
    <text evidence="10">In the C-terminal section; belongs to the DAO family.</text>
</comment>
<accession>A0A5S9NDN3</accession>
<dbReference type="InterPro" id="IPR006076">
    <property type="entry name" value="FAD-dep_OxRdtase"/>
</dbReference>
<keyword evidence="7 10" id="KW-0274">FAD</keyword>
<dbReference type="GO" id="GO:0002097">
    <property type="term" value="P:tRNA wobble base modification"/>
    <property type="evidence" value="ECO:0007669"/>
    <property type="project" value="UniProtKB-UniRule"/>
</dbReference>
<evidence type="ECO:0000313" key="14">
    <source>
        <dbReference type="EMBL" id="CAA0115901.1"/>
    </source>
</evidence>
<evidence type="ECO:0000259" key="12">
    <source>
        <dbReference type="Pfam" id="PF05430"/>
    </source>
</evidence>
<dbReference type="InterPro" id="IPR008471">
    <property type="entry name" value="MnmC-like_methylTransf"/>
</dbReference>
<dbReference type="GO" id="GO:0004808">
    <property type="term" value="F:tRNA (5-methylaminomethyl-2-thiouridylate)(34)-methyltransferase activity"/>
    <property type="evidence" value="ECO:0007669"/>
    <property type="project" value="UniProtKB-EC"/>
</dbReference>
<evidence type="ECO:0000259" key="11">
    <source>
        <dbReference type="Pfam" id="PF01266"/>
    </source>
</evidence>
<dbReference type="AlphaFoldDB" id="A0A5S9NDN3"/>
<dbReference type="Proteomes" id="UP000435877">
    <property type="component" value="Unassembled WGS sequence"/>
</dbReference>
<comment type="cofactor">
    <cofactor evidence="10">
        <name>FAD</name>
        <dbReference type="ChEBI" id="CHEBI:57692"/>
    </cofactor>
</comment>
<feature type="region of interest" description="tRNA (mnm(5)s(2)U34)-methyltransferase" evidence="10">
    <location>
        <begin position="1"/>
        <end position="263"/>
    </location>
</feature>
<gene>
    <name evidence="10 13" type="primary">mnmC</name>
    <name evidence="14" type="synonym">mnmC_1</name>
    <name evidence="15" type="synonym">mnmC_2</name>
    <name evidence="13" type="ORF">IHBHHGIJ_01457</name>
    <name evidence="14" type="ORF">KFEGEMFD_03197</name>
    <name evidence="15" type="ORF">KFEGEMFD_03756</name>
</gene>
<name>A0A5S9NDN3_9GAMM</name>
<dbReference type="HAMAP" id="MF_01102">
    <property type="entry name" value="MnmC"/>
    <property type="match status" value="1"/>
</dbReference>
<evidence type="ECO:0000256" key="2">
    <source>
        <dbReference type="ARBA" id="ARBA00022603"/>
    </source>
</evidence>
<dbReference type="OrthoDB" id="9786494at2"/>
<evidence type="ECO:0000256" key="1">
    <source>
        <dbReference type="ARBA" id="ARBA00022490"/>
    </source>
</evidence>
<dbReference type="RefSeq" id="WP_159268085.1">
    <property type="nucleotide sequence ID" value="NZ_CACSIK010000001.1"/>
</dbReference>
<evidence type="ECO:0000256" key="4">
    <source>
        <dbReference type="ARBA" id="ARBA00022679"/>
    </source>
</evidence>
<dbReference type="Gene3D" id="3.50.50.60">
    <property type="entry name" value="FAD/NAD(P)-binding domain"/>
    <property type="match status" value="1"/>
</dbReference>
<dbReference type="Pfam" id="PF01266">
    <property type="entry name" value="DAO"/>
    <property type="match status" value="1"/>
</dbReference>
<dbReference type="EMBL" id="CACSIM010000007">
    <property type="protein sequence ID" value="CAA0120336.1"/>
    <property type="molecule type" value="Genomic_DNA"/>
</dbReference>
<evidence type="ECO:0000313" key="17">
    <source>
        <dbReference type="Proteomes" id="UP000439591"/>
    </source>
</evidence>
<evidence type="ECO:0000256" key="8">
    <source>
        <dbReference type="ARBA" id="ARBA00023002"/>
    </source>
</evidence>
<dbReference type="EC" id="1.5.-.-" evidence="10"/>
<dbReference type="InterPro" id="IPR029063">
    <property type="entry name" value="SAM-dependent_MTases_sf"/>
</dbReference>
<keyword evidence="4 10" id="KW-0808">Transferase</keyword>
<keyword evidence="16" id="KW-1185">Reference proteome</keyword>
<keyword evidence="8 10" id="KW-0560">Oxidoreductase</keyword>
<evidence type="ECO:0000313" key="15">
    <source>
        <dbReference type="EMBL" id="CAA0120336.1"/>
    </source>
</evidence>
<dbReference type="EMBL" id="CACSIM010000005">
    <property type="protein sequence ID" value="CAA0115901.1"/>
    <property type="molecule type" value="Genomic_DNA"/>
</dbReference>
<dbReference type="InterPro" id="IPR023032">
    <property type="entry name" value="tRNA_MAMT_biosynth_bifunc_MnmC"/>
</dbReference>
<dbReference type="Pfam" id="PF05430">
    <property type="entry name" value="Methyltransf_30"/>
    <property type="match status" value="1"/>
</dbReference>
<dbReference type="GO" id="GO:0050660">
    <property type="term" value="F:flavin adenine dinucleotide binding"/>
    <property type="evidence" value="ECO:0007669"/>
    <property type="project" value="UniProtKB-UniRule"/>
</dbReference>
<evidence type="ECO:0000256" key="6">
    <source>
        <dbReference type="ARBA" id="ARBA00022694"/>
    </source>
</evidence>
<sequence>MAKTVHPNPYFIDTANIDWGTDGVPRAGNYGDIYFSQESGIQESRHVFLTHNKLAERWRALDPATNGTFTIFETGFGTGLNFLITWQLWQSLAPSSWQLHYISVEKHPLLPRDLQRAHASWPELQHLADILQYNYPPRLPGQHRRMLNNAQIRLDLLFGDALECLPALLDSPTKTNPNSVYQANERKPCVDAWFLDGFSPASNPDMWHDTLFSCMGALSKNGTSFATFTAAGFVKRGLRAQGFQIEKVAGFGRKREMLRGEFTQIAAIDAPTPTPVAVPWHRPSAQSPSNNAIIIGAGLAGSSTARALAERGINVTVIDRNTPASGASGNPQGVLYTKLSPSPGDLNNFTLASFLFSLPYYRDRLESGDIEGDLCGVLQLAKSEKEIAQYEALKKQLNKQEWLQFVSGSTLKEISGLPLSGSGYFYPNAGWLSPKSVCDADLNHKNINLIQHCEAVTLKQAPQPNQHWQVLDAKGEIIVSGDILVVANSNDARQFQQTKHLPIKPIRGQISYVDESSLLNTPTCVICHEGYLAPPNNGSLGFGATFKLHDNSTRINQQDHEDNITQLQDMSSKLLKKNAIIKGGRASLRCSSSDYLPIAGAAPIYGDFAKQYAGLRKDARAVIDTPACNHPNLYINVGHGSRGLTSTPLCAELLASYICGEIRPLPRRLCESLSPARFLIRKLSRNQNIDE</sequence>
<dbReference type="EMBL" id="CACSIK010000001">
    <property type="protein sequence ID" value="CAA0088071.1"/>
    <property type="molecule type" value="Genomic_DNA"/>
</dbReference>
<evidence type="ECO:0000256" key="3">
    <source>
        <dbReference type="ARBA" id="ARBA00022630"/>
    </source>
</evidence>
<dbReference type="GO" id="GO:0005737">
    <property type="term" value="C:cytoplasm"/>
    <property type="evidence" value="ECO:0007669"/>
    <property type="project" value="UniProtKB-SubCell"/>
</dbReference>
<dbReference type="InterPro" id="IPR047785">
    <property type="entry name" value="tRNA_MNMC2"/>
</dbReference>
<dbReference type="NCBIfam" id="NF033855">
    <property type="entry name" value="tRNA_MNMC2"/>
    <property type="match status" value="1"/>
</dbReference>
<feature type="domain" description="MnmC-like methyltransferase" evidence="12">
    <location>
        <begin position="122"/>
        <end position="261"/>
    </location>
</feature>
<dbReference type="PANTHER" id="PTHR13847:SF283">
    <property type="entry name" value="TRNA 5-METHYLAMINOMETHYL-2-THIOURIDINE BIOSYNTHESIS BIFUNCTIONAL PROTEIN MNMC"/>
    <property type="match status" value="1"/>
</dbReference>
<evidence type="ECO:0000256" key="5">
    <source>
        <dbReference type="ARBA" id="ARBA00022691"/>
    </source>
</evidence>
<feature type="domain" description="FAD dependent oxidoreductase" evidence="11">
    <location>
        <begin position="292"/>
        <end position="656"/>
    </location>
</feature>
<evidence type="ECO:0000256" key="7">
    <source>
        <dbReference type="ARBA" id="ARBA00022827"/>
    </source>
</evidence>
<dbReference type="NCBIfam" id="TIGR03197">
    <property type="entry name" value="MnmC_Cterm"/>
    <property type="match status" value="1"/>
</dbReference>
<dbReference type="Gene3D" id="3.30.9.10">
    <property type="entry name" value="D-Amino Acid Oxidase, subunit A, domain 2"/>
    <property type="match status" value="1"/>
</dbReference>
<keyword evidence="9 10" id="KW-0511">Multifunctional enzyme</keyword>
<dbReference type="GO" id="GO:0032259">
    <property type="term" value="P:methylation"/>
    <property type="evidence" value="ECO:0007669"/>
    <property type="project" value="UniProtKB-KW"/>
</dbReference>
<evidence type="ECO:0000256" key="10">
    <source>
        <dbReference type="HAMAP-Rule" id="MF_01102"/>
    </source>
</evidence>
<dbReference type="InterPro" id="IPR017610">
    <property type="entry name" value="tRNA_S-uridine_synth_MnmC_C"/>
</dbReference>
<protein>
    <recommendedName>
        <fullName evidence="10">tRNA 5-methylaminomethyl-2-thiouridine biosynthesis bifunctional protein MnmC</fullName>
        <shortName evidence="10">tRNA mnm(5)s(2)U biosynthesis bifunctional protein</shortName>
    </recommendedName>
    <domain>
        <recommendedName>
            <fullName evidence="10">tRNA (mnm(5)s(2)U34)-methyltransferase</fullName>
            <ecNumber evidence="10">2.1.1.61</ecNumber>
        </recommendedName>
    </domain>
    <domain>
        <recommendedName>
            <fullName evidence="10">FAD-dependent cmnm(5)s(2)U34 oxidoreductase</fullName>
            <ecNumber evidence="10">1.5.-.-</ecNumber>
        </recommendedName>
    </domain>
</protein>
<dbReference type="InterPro" id="IPR036188">
    <property type="entry name" value="FAD/NAD-bd_sf"/>
</dbReference>
<dbReference type="GO" id="GO:0016645">
    <property type="term" value="F:oxidoreductase activity, acting on the CH-NH group of donors"/>
    <property type="evidence" value="ECO:0007669"/>
    <property type="project" value="InterPro"/>
</dbReference>
<dbReference type="EC" id="2.1.1.61" evidence="10"/>
<dbReference type="SUPFAM" id="SSF54373">
    <property type="entry name" value="FAD-linked reductases, C-terminal domain"/>
    <property type="match status" value="1"/>
</dbReference>
<keyword evidence="5 10" id="KW-0949">S-adenosyl-L-methionine</keyword>
<comment type="subcellular location">
    <subcellularLocation>
        <location evidence="10">Cytoplasm</location>
    </subcellularLocation>
</comment>
<dbReference type="PANTHER" id="PTHR13847">
    <property type="entry name" value="SARCOSINE DEHYDROGENASE-RELATED"/>
    <property type="match status" value="1"/>
</dbReference>
<reference evidence="16 17" key="1">
    <citation type="submission" date="2019-11" db="EMBL/GenBank/DDBJ databases">
        <authorList>
            <person name="Holert J."/>
        </authorList>
    </citation>
    <scope>NUCLEOTIDE SEQUENCE [LARGE SCALE GENOMIC DNA]</scope>
    <source>
        <strain evidence="14">BC3_2A</strain>
        <strain evidence="13">SB11_1A</strain>
    </source>
</reference>
<evidence type="ECO:0000313" key="16">
    <source>
        <dbReference type="Proteomes" id="UP000435877"/>
    </source>
</evidence>
<organism evidence="13 16">
    <name type="scientific">Zhongshania aliphaticivorans</name>
    <dbReference type="NCBI Taxonomy" id="1470434"/>
    <lineage>
        <taxon>Bacteria</taxon>
        <taxon>Pseudomonadati</taxon>
        <taxon>Pseudomonadota</taxon>
        <taxon>Gammaproteobacteria</taxon>
        <taxon>Cellvibrionales</taxon>
        <taxon>Spongiibacteraceae</taxon>
        <taxon>Zhongshania</taxon>
    </lineage>
</organism>